<evidence type="ECO:0000313" key="2">
    <source>
        <dbReference type="EMBL" id="BBM51297.1"/>
    </source>
</evidence>
<reference evidence="1 5" key="1">
    <citation type="submission" date="2019-07" db="EMBL/GenBank/DDBJ databases">
        <title>Complete Genome Sequence of Leptotrichia trevisanii Strain JMUB3870.</title>
        <authorList>
            <person name="Watanabe S."/>
            <person name="Cui L."/>
        </authorList>
    </citation>
    <scope>NUCLEOTIDE SEQUENCE [LARGE SCALE GENOMIC DNA]</scope>
    <source>
        <strain evidence="1 5">JMUB3870</strain>
    </source>
</reference>
<name>A0A510KL32_9FUSO</name>
<accession>A0A510KL32</accession>
<dbReference type="Proteomes" id="UP000321378">
    <property type="component" value="Chromosome"/>
</dbReference>
<dbReference type="OrthoDB" id="81022at2"/>
<sequence length="116" mass="13969">MKKIILVMIFIFGVLGFSEKLHTDGKFHEKELIGEYKGMLEIKLKNGELYLYHNWDTPKLLAKLVKLKNGVFRVDYYNKRAYPQKVYYTAWDIKYKTMVDVDDKLNIIYNNYQKFK</sequence>
<dbReference type="EMBL" id="AP019831">
    <property type="protein sequence ID" value="BBM44150.1"/>
    <property type="molecule type" value="Genomic_DNA"/>
</dbReference>
<evidence type="ECO:0000313" key="5">
    <source>
        <dbReference type="Proteomes" id="UP000422644"/>
    </source>
</evidence>
<keyword evidence="5" id="KW-1185">Reference proteome</keyword>
<evidence type="ECO:0000313" key="3">
    <source>
        <dbReference type="EMBL" id="BBM52354.1"/>
    </source>
</evidence>
<protein>
    <submittedName>
        <fullName evidence="3">Uncharacterized protein</fullName>
    </submittedName>
</protein>
<dbReference type="STRING" id="1122173.GCA_000482505_00448"/>
<dbReference type="EMBL" id="AP019840">
    <property type="protein sequence ID" value="BBM52354.1"/>
    <property type="molecule type" value="Genomic_DNA"/>
</dbReference>
<dbReference type="AlphaFoldDB" id="A0A510KL32"/>
<gene>
    <name evidence="1" type="ORF">JMUB3870_0257</name>
    <name evidence="2" type="ORF">JMUB3935_0264</name>
    <name evidence="3" type="ORF">JMUB3935_1332</name>
</gene>
<proteinExistence type="predicted"/>
<dbReference type="EMBL" id="AP019840">
    <property type="protein sequence ID" value="BBM51297.1"/>
    <property type="molecule type" value="Genomic_DNA"/>
</dbReference>
<evidence type="ECO:0000313" key="4">
    <source>
        <dbReference type="Proteomes" id="UP000321378"/>
    </source>
</evidence>
<evidence type="ECO:0000313" key="1">
    <source>
        <dbReference type="EMBL" id="BBM44150.1"/>
    </source>
</evidence>
<reference evidence="3 4" key="2">
    <citation type="submission" date="2019-07" db="EMBL/GenBank/DDBJ databases">
        <title>Complete Genome Sequence of Leptotrichia trevisanii Strain JMUB3935.</title>
        <authorList>
            <person name="Watanabe S."/>
            <person name="Cui L."/>
        </authorList>
    </citation>
    <scope>NUCLEOTIDE SEQUENCE [LARGE SCALE GENOMIC DNA]</scope>
    <source>
        <strain evidence="3 4">JMUB3935</strain>
    </source>
</reference>
<dbReference type="RefSeq" id="WP_146995853.1">
    <property type="nucleotide sequence ID" value="NZ_AP019831.1"/>
</dbReference>
<organism evidence="3 4">
    <name type="scientific">Leptotrichia trevisanii</name>
    <dbReference type="NCBI Taxonomy" id="109328"/>
    <lineage>
        <taxon>Bacteria</taxon>
        <taxon>Fusobacteriati</taxon>
        <taxon>Fusobacteriota</taxon>
        <taxon>Fusobacteriia</taxon>
        <taxon>Fusobacteriales</taxon>
        <taxon>Leptotrichiaceae</taxon>
        <taxon>Leptotrichia</taxon>
    </lineage>
</organism>
<dbReference type="Proteomes" id="UP000422644">
    <property type="component" value="Chromosome"/>
</dbReference>